<name>A0A8S9JBB2_BRACR</name>
<gene>
    <name evidence="1" type="ORF">F2Q68_00006792</name>
</gene>
<evidence type="ECO:0000313" key="2">
    <source>
        <dbReference type="Proteomes" id="UP000712281"/>
    </source>
</evidence>
<accession>A0A8S9JBB2</accession>
<protein>
    <recommendedName>
        <fullName evidence="3">F-box associated domain-containing protein</fullName>
    </recommendedName>
</protein>
<evidence type="ECO:0008006" key="3">
    <source>
        <dbReference type="Google" id="ProtNLM"/>
    </source>
</evidence>
<comment type="caution">
    <text evidence="1">The sequence shown here is derived from an EMBL/GenBank/DDBJ whole genome shotgun (WGS) entry which is preliminary data.</text>
</comment>
<reference evidence="1" key="1">
    <citation type="submission" date="2019-12" db="EMBL/GenBank/DDBJ databases">
        <title>Genome sequencing and annotation of Brassica cretica.</title>
        <authorList>
            <person name="Studholme D.J."/>
            <person name="Sarris P.F."/>
        </authorList>
    </citation>
    <scope>NUCLEOTIDE SEQUENCE</scope>
    <source>
        <strain evidence="1">PFS-001/15</strain>
        <tissue evidence="1">Leaf</tissue>
    </source>
</reference>
<sequence>MRTIPDVHLHIWSMVDVEEAKWVKMHSICLCRLYNRRLSNPQLFTPVVVSKQGDGVVFKCPATELNRLFCGPQKCNVKVWWPTGIELQVHRIGVHSFRSSLQALIFFFFF</sequence>
<dbReference type="EMBL" id="QGKW02001660">
    <property type="protein sequence ID" value="KAF2579501.1"/>
    <property type="molecule type" value="Genomic_DNA"/>
</dbReference>
<dbReference type="Proteomes" id="UP000712281">
    <property type="component" value="Unassembled WGS sequence"/>
</dbReference>
<organism evidence="1 2">
    <name type="scientific">Brassica cretica</name>
    <name type="common">Mustard</name>
    <dbReference type="NCBI Taxonomy" id="69181"/>
    <lineage>
        <taxon>Eukaryota</taxon>
        <taxon>Viridiplantae</taxon>
        <taxon>Streptophyta</taxon>
        <taxon>Embryophyta</taxon>
        <taxon>Tracheophyta</taxon>
        <taxon>Spermatophyta</taxon>
        <taxon>Magnoliopsida</taxon>
        <taxon>eudicotyledons</taxon>
        <taxon>Gunneridae</taxon>
        <taxon>Pentapetalae</taxon>
        <taxon>rosids</taxon>
        <taxon>malvids</taxon>
        <taxon>Brassicales</taxon>
        <taxon>Brassicaceae</taxon>
        <taxon>Brassiceae</taxon>
        <taxon>Brassica</taxon>
    </lineage>
</organism>
<dbReference type="AlphaFoldDB" id="A0A8S9JBB2"/>
<proteinExistence type="predicted"/>
<evidence type="ECO:0000313" key="1">
    <source>
        <dbReference type="EMBL" id="KAF2579501.1"/>
    </source>
</evidence>